<dbReference type="Proteomes" id="UP000076603">
    <property type="component" value="Unassembled WGS sequence"/>
</dbReference>
<proteinExistence type="predicted"/>
<protein>
    <submittedName>
        <fullName evidence="1">Uncharacterized protein</fullName>
    </submittedName>
</protein>
<dbReference type="PATRIC" id="fig|1121326.3.peg.6028"/>
<keyword evidence="2" id="KW-1185">Reference proteome</keyword>
<dbReference type="RefSeq" id="WP_066630670.1">
    <property type="nucleotide sequence ID" value="NZ_FQXL01000080.1"/>
</dbReference>
<gene>
    <name evidence="1" type="ORF">CLMAG_59620</name>
</gene>
<dbReference type="EMBL" id="LWAE01000015">
    <property type="protein sequence ID" value="KZL88673.1"/>
    <property type="molecule type" value="Genomic_DNA"/>
</dbReference>
<accession>A0A162QLF1</accession>
<evidence type="ECO:0000313" key="1">
    <source>
        <dbReference type="EMBL" id="KZL88673.1"/>
    </source>
</evidence>
<organism evidence="1 2">
    <name type="scientific">Clostridium magnum DSM 2767</name>
    <dbReference type="NCBI Taxonomy" id="1121326"/>
    <lineage>
        <taxon>Bacteria</taxon>
        <taxon>Bacillati</taxon>
        <taxon>Bacillota</taxon>
        <taxon>Clostridia</taxon>
        <taxon>Eubacteriales</taxon>
        <taxon>Clostridiaceae</taxon>
        <taxon>Clostridium</taxon>
    </lineage>
</organism>
<comment type="caution">
    <text evidence="1">The sequence shown here is derived from an EMBL/GenBank/DDBJ whole genome shotgun (WGS) entry which is preliminary data.</text>
</comment>
<sequence>MSEKINNKELLQELINTFDELIEYAMYMKMVTKYDAGKNPNLLLDACKLIVKVKESGLYDKKESK</sequence>
<reference evidence="1 2" key="1">
    <citation type="submission" date="2016-04" db="EMBL/GenBank/DDBJ databases">
        <title>Genome sequence of Clostridium magnum DSM 2767.</title>
        <authorList>
            <person name="Poehlein A."/>
            <person name="Uhlig R."/>
            <person name="Fischer R."/>
            <person name="Bahl H."/>
            <person name="Daniel R."/>
        </authorList>
    </citation>
    <scope>NUCLEOTIDE SEQUENCE [LARGE SCALE GENOMIC DNA]</scope>
    <source>
        <strain evidence="1 2">DSM 2767</strain>
    </source>
</reference>
<dbReference type="STRING" id="1121326.CLMAG_59620"/>
<dbReference type="AlphaFoldDB" id="A0A162QLF1"/>
<evidence type="ECO:0000313" key="2">
    <source>
        <dbReference type="Proteomes" id="UP000076603"/>
    </source>
</evidence>
<name>A0A162QLF1_9CLOT</name>